<comment type="similarity">
    <text evidence="1">Belongs to the UPF0098 family.</text>
</comment>
<protein>
    <submittedName>
        <fullName evidence="3">YbhB/YbcL family Raf kinase inhibitor-like protein</fullName>
    </submittedName>
</protein>
<sequence>MPDPGSHGYDVKRTRLRAEYDERGVPDQHADRAANEELQRAHPPRPKGDPDRAAGPTGTRGTSRGDPSIEESATPADGGLVLRSAAFTDHTLIPDRYSYEGGNVSPPLEWGTPPDGTAELVLLCEDPDAPGGTFTHWVVTGIPPEASGVDENALPPRATPGRNGFGESGWGGPRPPVGDDAHRYFFRLHAADQPLGLGDEPTADDVRRALGGHVLTTGTLVGMFGR</sequence>
<dbReference type="InterPro" id="IPR008914">
    <property type="entry name" value="PEBP"/>
</dbReference>
<dbReference type="InterPro" id="IPR036610">
    <property type="entry name" value="PEBP-like_sf"/>
</dbReference>
<gene>
    <name evidence="3" type="ORF">JT362_07180</name>
</gene>
<dbReference type="CDD" id="cd00865">
    <property type="entry name" value="PEBP_bact_arch"/>
    <property type="match status" value="1"/>
</dbReference>
<organism evidence="3 4">
    <name type="scientific">Actinophytocola gossypii</name>
    <dbReference type="NCBI Taxonomy" id="2812003"/>
    <lineage>
        <taxon>Bacteria</taxon>
        <taxon>Bacillati</taxon>
        <taxon>Actinomycetota</taxon>
        <taxon>Actinomycetes</taxon>
        <taxon>Pseudonocardiales</taxon>
        <taxon>Pseudonocardiaceae</taxon>
    </lineage>
</organism>
<dbReference type="NCBIfam" id="TIGR00481">
    <property type="entry name" value="YbhB/YbcL family Raf kinase inhibitor-like protein"/>
    <property type="match status" value="1"/>
</dbReference>
<evidence type="ECO:0000313" key="3">
    <source>
        <dbReference type="EMBL" id="MCT2582900.1"/>
    </source>
</evidence>
<dbReference type="Gene3D" id="3.90.280.10">
    <property type="entry name" value="PEBP-like"/>
    <property type="match status" value="1"/>
</dbReference>
<keyword evidence="4" id="KW-1185">Reference proteome</keyword>
<dbReference type="Proteomes" id="UP001156441">
    <property type="component" value="Unassembled WGS sequence"/>
</dbReference>
<dbReference type="SUPFAM" id="SSF49777">
    <property type="entry name" value="PEBP-like"/>
    <property type="match status" value="1"/>
</dbReference>
<dbReference type="EMBL" id="JAFFZE010000006">
    <property type="protein sequence ID" value="MCT2582900.1"/>
    <property type="molecule type" value="Genomic_DNA"/>
</dbReference>
<dbReference type="PANTHER" id="PTHR30289:SF1">
    <property type="entry name" value="PEBP (PHOSPHATIDYLETHANOLAMINE-BINDING PROTEIN) FAMILY PROTEIN"/>
    <property type="match status" value="1"/>
</dbReference>
<dbReference type="Pfam" id="PF01161">
    <property type="entry name" value="PBP"/>
    <property type="match status" value="1"/>
</dbReference>
<evidence type="ECO:0000256" key="1">
    <source>
        <dbReference type="ARBA" id="ARBA00007120"/>
    </source>
</evidence>
<accession>A0ABT2J4U9</accession>
<name>A0ABT2J4U9_9PSEU</name>
<dbReference type="InterPro" id="IPR005247">
    <property type="entry name" value="YbhB_YbcL/LppC-like"/>
</dbReference>
<feature type="compositionally biased region" description="Basic and acidic residues" evidence="2">
    <location>
        <begin position="9"/>
        <end position="52"/>
    </location>
</feature>
<comment type="caution">
    <text evidence="3">The sequence shown here is derived from an EMBL/GenBank/DDBJ whole genome shotgun (WGS) entry which is preliminary data.</text>
</comment>
<keyword evidence="3" id="KW-0649">Protein kinase inhibitor</keyword>
<dbReference type="PANTHER" id="PTHR30289">
    <property type="entry name" value="UNCHARACTERIZED PROTEIN YBCL-RELATED"/>
    <property type="match status" value="1"/>
</dbReference>
<reference evidence="3 4" key="1">
    <citation type="submission" date="2021-02" db="EMBL/GenBank/DDBJ databases">
        <title>Actinophytocola xerophila sp. nov., isolated from soil of cotton cropping field.</title>
        <authorList>
            <person name="Huang R."/>
            <person name="Chen X."/>
            <person name="Ge X."/>
            <person name="Liu W."/>
        </authorList>
    </citation>
    <scope>NUCLEOTIDE SEQUENCE [LARGE SCALE GENOMIC DNA]</scope>
    <source>
        <strain evidence="3 4">S1-96</strain>
    </source>
</reference>
<dbReference type="GO" id="GO:0004860">
    <property type="term" value="F:protein kinase inhibitor activity"/>
    <property type="evidence" value="ECO:0007669"/>
    <property type="project" value="UniProtKB-KW"/>
</dbReference>
<feature type="region of interest" description="Disordered" evidence="2">
    <location>
        <begin position="1"/>
        <end position="77"/>
    </location>
</feature>
<evidence type="ECO:0000313" key="4">
    <source>
        <dbReference type="Proteomes" id="UP001156441"/>
    </source>
</evidence>
<proteinExistence type="inferred from homology"/>
<evidence type="ECO:0000256" key="2">
    <source>
        <dbReference type="SAM" id="MobiDB-lite"/>
    </source>
</evidence>